<evidence type="ECO:0000313" key="7">
    <source>
        <dbReference type="EMBL" id="TKA82497.1"/>
    </source>
</evidence>
<comment type="caution">
    <text evidence="7">The sequence shown here is derived from an EMBL/GenBank/DDBJ whole genome shotgun (WGS) entry which is preliminary data.</text>
</comment>
<dbReference type="OrthoDB" id="3900342at2759"/>
<dbReference type="Pfam" id="PF00324">
    <property type="entry name" value="AA_permease"/>
    <property type="match status" value="2"/>
</dbReference>
<sequence>MDFPKTKEEGFDLTRTSSLTQDGDIYTANNASPLSATSSTSSSYFFSVVSIGLSGVYGGSRTLTALAEQGYAPKIFAYVDRRGPTSGFHRRDLGLWALGLRSASGVYGSWVGLTLIILVLIAQFYTAVKPLDAYSFFQAHLAAPVVLAFYIIDYMWKRKAWLKTSEIDVDSVRREVDHEHAEKLRAQMANWSAWCRVLERVF</sequence>
<dbReference type="EMBL" id="NAJQ01000033">
    <property type="protein sequence ID" value="TKA82497.1"/>
    <property type="molecule type" value="Genomic_DNA"/>
</dbReference>
<evidence type="ECO:0000256" key="2">
    <source>
        <dbReference type="ARBA" id="ARBA00022692"/>
    </source>
</evidence>
<proteinExistence type="predicted"/>
<evidence type="ECO:0000256" key="4">
    <source>
        <dbReference type="ARBA" id="ARBA00023136"/>
    </source>
</evidence>
<dbReference type="InterPro" id="IPR050524">
    <property type="entry name" value="APC_YAT"/>
</dbReference>
<evidence type="ECO:0000256" key="3">
    <source>
        <dbReference type="ARBA" id="ARBA00022989"/>
    </source>
</evidence>
<dbReference type="PANTHER" id="PTHR43341">
    <property type="entry name" value="AMINO ACID PERMEASE"/>
    <property type="match status" value="1"/>
</dbReference>
<organism evidence="7 8">
    <name type="scientific">Friedmanniomyces simplex</name>
    <dbReference type="NCBI Taxonomy" id="329884"/>
    <lineage>
        <taxon>Eukaryota</taxon>
        <taxon>Fungi</taxon>
        <taxon>Dikarya</taxon>
        <taxon>Ascomycota</taxon>
        <taxon>Pezizomycotina</taxon>
        <taxon>Dothideomycetes</taxon>
        <taxon>Dothideomycetidae</taxon>
        <taxon>Mycosphaerellales</taxon>
        <taxon>Teratosphaeriaceae</taxon>
        <taxon>Friedmanniomyces</taxon>
    </lineage>
</organism>
<accession>A0A4U0XZQ5</accession>
<dbReference type="GO" id="GO:0015171">
    <property type="term" value="F:amino acid transmembrane transporter activity"/>
    <property type="evidence" value="ECO:0007669"/>
    <property type="project" value="TreeGrafter"/>
</dbReference>
<dbReference type="GO" id="GO:0016020">
    <property type="term" value="C:membrane"/>
    <property type="evidence" value="ECO:0007669"/>
    <property type="project" value="UniProtKB-SubCell"/>
</dbReference>
<gene>
    <name evidence="7" type="ORF">B0A55_01243</name>
</gene>
<keyword evidence="3 5" id="KW-1133">Transmembrane helix</keyword>
<reference evidence="7 8" key="1">
    <citation type="submission" date="2017-03" db="EMBL/GenBank/DDBJ databases">
        <title>Genomes of endolithic fungi from Antarctica.</title>
        <authorList>
            <person name="Coleine C."/>
            <person name="Masonjones S."/>
            <person name="Stajich J.E."/>
        </authorList>
    </citation>
    <scope>NUCLEOTIDE SEQUENCE [LARGE SCALE GENOMIC DNA]</scope>
    <source>
        <strain evidence="7 8">CCFEE 5184</strain>
    </source>
</reference>
<dbReference type="PANTHER" id="PTHR43341:SF12">
    <property type="entry name" value="AMINO ACID TRANSPORTER (EUROFUNG)"/>
    <property type="match status" value="1"/>
</dbReference>
<keyword evidence="4 5" id="KW-0472">Membrane</keyword>
<keyword evidence="8" id="KW-1185">Reference proteome</keyword>
<dbReference type="STRING" id="329884.A0A4U0XZQ5"/>
<evidence type="ECO:0000259" key="6">
    <source>
        <dbReference type="Pfam" id="PF00324"/>
    </source>
</evidence>
<dbReference type="AlphaFoldDB" id="A0A4U0XZQ5"/>
<dbReference type="Gene3D" id="1.20.1740.10">
    <property type="entry name" value="Amino acid/polyamine transporter I"/>
    <property type="match status" value="1"/>
</dbReference>
<protein>
    <recommendedName>
        <fullName evidence="6">Amino acid permease/ SLC12A domain-containing protein</fullName>
    </recommendedName>
</protein>
<name>A0A4U0XZQ5_9PEZI</name>
<dbReference type="Proteomes" id="UP000309340">
    <property type="component" value="Unassembled WGS sequence"/>
</dbReference>
<evidence type="ECO:0000256" key="1">
    <source>
        <dbReference type="ARBA" id="ARBA00004141"/>
    </source>
</evidence>
<feature type="domain" description="Amino acid permease/ SLC12A" evidence="6">
    <location>
        <begin position="45"/>
        <end position="83"/>
    </location>
</feature>
<feature type="transmembrane region" description="Helical" evidence="5">
    <location>
        <begin position="137"/>
        <end position="156"/>
    </location>
</feature>
<dbReference type="InterPro" id="IPR004841">
    <property type="entry name" value="AA-permease/SLC12A_dom"/>
</dbReference>
<feature type="domain" description="Amino acid permease/ SLC12A" evidence="6">
    <location>
        <begin position="97"/>
        <end position="161"/>
    </location>
</feature>
<feature type="transmembrane region" description="Helical" evidence="5">
    <location>
        <begin position="105"/>
        <end position="125"/>
    </location>
</feature>
<evidence type="ECO:0000256" key="5">
    <source>
        <dbReference type="SAM" id="Phobius"/>
    </source>
</evidence>
<evidence type="ECO:0000313" key="8">
    <source>
        <dbReference type="Proteomes" id="UP000309340"/>
    </source>
</evidence>
<keyword evidence="2 5" id="KW-0812">Transmembrane</keyword>
<comment type="subcellular location">
    <subcellularLocation>
        <location evidence="1">Membrane</location>
        <topology evidence="1">Multi-pass membrane protein</topology>
    </subcellularLocation>
</comment>